<evidence type="ECO:0008006" key="4">
    <source>
        <dbReference type="Google" id="ProtNLM"/>
    </source>
</evidence>
<dbReference type="InterPro" id="IPR007813">
    <property type="entry name" value="PilN"/>
</dbReference>
<evidence type="ECO:0000313" key="2">
    <source>
        <dbReference type="EMBL" id="KKP31290.1"/>
    </source>
</evidence>
<dbReference type="Proteomes" id="UP000034803">
    <property type="component" value="Unassembled WGS sequence"/>
</dbReference>
<dbReference type="PANTHER" id="PTHR40278">
    <property type="entry name" value="DNA UTILIZATION PROTEIN HOFN"/>
    <property type="match status" value="1"/>
</dbReference>
<proteinExistence type="predicted"/>
<sequence>MPANKRNKINLLPQEEFETSTFGRILKWALSSFRIMVIVTELVVMGAFLSRFWLDAKNSDLNDELNTSKAQVSAYSDVESTIISNQKRLSIAKSLYTQKNISEIIEKISKSIPSDISLNSISISEGVLTLKASSLSERSIMQFLVNLDSDEDLSDVNLSQVSSGVDNSYITIFTITANVKSFTTQKGAK</sequence>
<dbReference type="Pfam" id="PF05137">
    <property type="entry name" value="PilN"/>
    <property type="match status" value="1"/>
</dbReference>
<dbReference type="PANTHER" id="PTHR40278:SF1">
    <property type="entry name" value="DNA UTILIZATION PROTEIN HOFN"/>
    <property type="match status" value="1"/>
</dbReference>
<keyword evidence="1" id="KW-0812">Transmembrane</keyword>
<dbReference type="EMBL" id="LBOI01000012">
    <property type="protein sequence ID" value="KKP31290.1"/>
    <property type="molecule type" value="Genomic_DNA"/>
</dbReference>
<evidence type="ECO:0000256" key="1">
    <source>
        <dbReference type="SAM" id="Phobius"/>
    </source>
</evidence>
<dbReference type="AlphaFoldDB" id="A0A0G0AXI5"/>
<dbReference type="InterPro" id="IPR052534">
    <property type="entry name" value="Extracell_DNA_Util/SecSys_Comp"/>
</dbReference>
<keyword evidence="1" id="KW-0472">Membrane</keyword>
<reference evidence="2 3" key="1">
    <citation type="journal article" date="2015" name="Nature">
        <title>rRNA introns, odd ribosomes, and small enigmatic genomes across a large radiation of phyla.</title>
        <authorList>
            <person name="Brown C.T."/>
            <person name="Hug L.A."/>
            <person name="Thomas B.C."/>
            <person name="Sharon I."/>
            <person name="Castelle C.J."/>
            <person name="Singh A."/>
            <person name="Wilkins M.J."/>
            <person name="Williams K.H."/>
            <person name="Banfield J.F."/>
        </authorList>
    </citation>
    <scope>NUCLEOTIDE SEQUENCE [LARGE SCALE GENOMIC DNA]</scope>
</reference>
<gene>
    <name evidence="2" type="ORF">UR21_C0012G0031</name>
</gene>
<feature type="transmembrane region" description="Helical" evidence="1">
    <location>
        <begin position="33"/>
        <end position="54"/>
    </location>
</feature>
<comment type="caution">
    <text evidence="2">The sequence shown here is derived from an EMBL/GenBank/DDBJ whole genome shotgun (WGS) entry which is preliminary data.</text>
</comment>
<evidence type="ECO:0000313" key="3">
    <source>
        <dbReference type="Proteomes" id="UP000034803"/>
    </source>
</evidence>
<keyword evidence="1" id="KW-1133">Transmembrane helix</keyword>
<name>A0A0G0AXI5_9BACT</name>
<accession>A0A0G0AXI5</accession>
<protein>
    <recommendedName>
        <fullName evidence="4">Fimbrial assembly family protein</fullName>
    </recommendedName>
</protein>
<organism evidence="2 3">
    <name type="scientific">Candidatus Woesebacteria bacterium GW2011_GWC2_31_9</name>
    <dbReference type="NCBI Taxonomy" id="1618586"/>
    <lineage>
        <taxon>Bacteria</taxon>
        <taxon>Candidatus Woeseibacteriota</taxon>
    </lineage>
</organism>